<dbReference type="InterPro" id="IPR036155">
    <property type="entry name" value="Crypto/Photolyase_N_sf"/>
</dbReference>
<reference evidence="8 9" key="1">
    <citation type="submission" date="2019-04" db="EMBL/GenBank/DDBJ databases">
        <title>Corynebacterium endometrii sp. nov., isolated from the uterus of a cow with endometritis.</title>
        <authorList>
            <person name="Ballas P."/>
            <person name="Ruckert C."/>
            <person name="Wagener K."/>
            <person name="Drillich M."/>
            <person name="Kaempfer P."/>
            <person name="Busse H.-J."/>
            <person name="Ehling-Schulz M."/>
        </authorList>
    </citation>
    <scope>NUCLEOTIDE SEQUENCE [LARGE SCALE GENOMIC DNA]</scope>
    <source>
        <strain evidence="8 9">LMM-1653</strain>
    </source>
</reference>
<dbReference type="InterPro" id="IPR006050">
    <property type="entry name" value="DNA_photolyase_N"/>
</dbReference>
<keyword evidence="9" id="KW-1185">Reference proteome</keyword>
<evidence type="ECO:0000313" key="8">
    <source>
        <dbReference type="EMBL" id="QCB27660.1"/>
    </source>
</evidence>
<dbReference type="KEGG" id="cee:CENDO_01810"/>
<evidence type="ECO:0000256" key="4">
    <source>
        <dbReference type="PIRSR" id="PIRSR602081-2"/>
    </source>
</evidence>
<evidence type="ECO:0000256" key="1">
    <source>
        <dbReference type="ARBA" id="ARBA00022630"/>
    </source>
</evidence>
<dbReference type="EC" id="4.1.99.3" evidence="8"/>
<keyword evidence="2 3" id="KW-0274">FAD</keyword>
<feature type="compositionally biased region" description="Pro residues" evidence="6">
    <location>
        <begin position="164"/>
        <end position="173"/>
    </location>
</feature>
<dbReference type="SUPFAM" id="SSF52425">
    <property type="entry name" value="Cryptochrome/photolyase, N-terminal domain"/>
    <property type="match status" value="1"/>
</dbReference>
<feature type="site" description="Electron transfer via tryptophanyl radical" evidence="4">
    <location>
        <position position="282"/>
    </location>
</feature>
<dbReference type="InterPro" id="IPR036134">
    <property type="entry name" value="Crypto/Photolyase_FAD-like_sf"/>
</dbReference>
<accession>A0A4P7QEA7</accession>
<keyword evidence="5" id="KW-0157">Chromophore</keyword>
<comment type="cofactor">
    <cofactor evidence="3">
        <name>FAD</name>
        <dbReference type="ChEBI" id="CHEBI:57692"/>
    </cofactor>
    <text evidence="3">Binds 1 FAD per subunit.</text>
</comment>
<dbReference type="Gene3D" id="3.40.50.620">
    <property type="entry name" value="HUPs"/>
    <property type="match status" value="1"/>
</dbReference>
<dbReference type="InterPro" id="IPR014729">
    <property type="entry name" value="Rossmann-like_a/b/a_fold"/>
</dbReference>
<dbReference type="InterPro" id="IPR002081">
    <property type="entry name" value="Cryptochrome/DNA_photolyase_1"/>
</dbReference>
<evidence type="ECO:0000256" key="5">
    <source>
        <dbReference type="RuleBase" id="RU004182"/>
    </source>
</evidence>
<evidence type="ECO:0000256" key="6">
    <source>
        <dbReference type="SAM" id="MobiDB-lite"/>
    </source>
</evidence>
<dbReference type="EMBL" id="CP039247">
    <property type="protein sequence ID" value="QCB27660.1"/>
    <property type="molecule type" value="Genomic_DNA"/>
</dbReference>
<evidence type="ECO:0000256" key="3">
    <source>
        <dbReference type="PIRSR" id="PIRSR602081-1"/>
    </source>
</evidence>
<dbReference type="InterPro" id="IPR005101">
    <property type="entry name" value="Cryptochr/Photolyase_FAD-bd"/>
</dbReference>
<dbReference type="Pfam" id="PF03441">
    <property type="entry name" value="FAD_binding_7"/>
    <property type="match status" value="1"/>
</dbReference>
<organism evidence="8 9">
    <name type="scientific">Corynebacterium endometrii</name>
    <dbReference type="NCBI Taxonomy" id="2488819"/>
    <lineage>
        <taxon>Bacteria</taxon>
        <taxon>Bacillati</taxon>
        <taxon>Actinomycetota</taxon>
        <taxon>Actinomycetes</taxon>
        <taxon>Mycobacteriales</taxon>
        <taxon>Corynebacteriaceae</taxon>
        <taxon>Corynebacterium</taxon>
    </lineage>
</organism>
<evidence type="ECO:0000256" key="2">
    <source>
        <dbReference type="ARBA" id="ARBA00022827"/>
    </source>
</evidence>
<name>A0A4P7QEA7_9CORY</name>
<dbReference type="SUPFAM" id="SSF48173">
    <property type="entry name" value="Cryptochrome/photolyase FAD-binding domain"/>
    <property type="match status" value="1"/>
</dbReference>
<dbReference type="GO" id="GO:0003677">
    <property type="term" value="F:DNA binding"/>
    <property type="evidence" value="ECO:0007669"/>
    <property type="project" value="TreeGrafter"/>
</dbReference>
<dbReference type="GO" id="GO:0003904">
    <property type="term" value="F:deoxyribodipyrimidine photo-lyase activity"/>
    <property type="evidence" value="ECO:0007669"/>
    <property type="project" value="UniProtKB-EC"/>
</dbReference>
<dbReference type="Gene3D" id="1.25.40.80">
    <property type="match status" value="1"/>
</dbReference>
<feature type="site" description="Electron transfer via tryptophanyl radical" evidence="4">
    <location>
        <position position="337"/>
    </location>
</feature>
<sequence>MTSIMWFRDDLRLHDNPALTWGAAQGPLLALVIDEPVYPGTRPLGAAASWWRERSIRALAGDLAARGIPLIRRTGNPHQVLSELAPTAVAWTRRYHKPLREVDSQLKDHFPVRSFPGHTITEPWEVLTKSGEPYKVFTPYSKAARLQVRDDEPLPVPAMTGAGTPPPPLPEPEQPAWASGFDWIPGERAARARAGEFLEEISGYTRGRDFPARQATSRLSPHLRFGEISARELYLSALESGSPDAAKFCSELLWRDFAWHRLYHLPDMAIRNVRTQFDHFDWEDEEDSDALRAWQRGETGIPLVDAGMKELWATGYMHNRVRMVAGSFLTKNLGIHWRRGEQWFWDTLVDADPASNPFGWQWVAGSGDDAAPFFRIFNPITQQERFDPDGEYIARWSPESLTPLGPEPIVDLKESRQAALEAYSEIKALK</sequence>
<proteinExistence type="inferred from homology"/>
<evidence type="ECO:0000313" key="9">
    <source>
        <dbReference type="Proteomes" id="UP000296352"/>
    </source>
</evidence>
<feature type="binding site" evidence="3">
    <location>
        <position position="204"/>
    </location>
    <ligand>
        <name>FAD</name>
        <dbReference type="ChEBI" id="CHEBI:57692"/>
    </ligand>
</feature>
<protein>
    <submittedName>
        <fullName evidence="8">Deoxyribodipyrimidine photo-lyase</fullName>
        <ecNumber evidence="8">4.1.99.3</ecNumber>
    </submittedName>
</protein>
<dbReference type="PANTHER" id="PTHR11455">
    <property type="entry name" value="CRYPTOCHROME"/>
    <property type="match status" value="1"/>
</dbReference>
<feature type="binding site" evidence="3">
    <location>
        <position position="248"/>
    </location>
    <ligand>
        <name>FAD</name>
        <dbReference type="ChEBI" id="CHEBI:57692"/>
    </ligand>
</feature>
<dbReference type="PRINTS" id="PR00147">
    <property type="entry name" value="DNAPHOTLYASE"/>
</dbReference>
<keyword evidence="8" id="KW-0456">Lyase</keyword>
<feature type="binding site" evidence="3">
    <location>
        <begin position="216"/>
        <end position="220"/>
    </location>
    <ligand>
        <name>FAD</name>
        <dbReference type="ChEBI" id="CHEBI:57692"/>
    </ligand>
</feature>
<comment type="similarity">
    <text evidence="5">Belongs to the DNA photolyase family.</text>
</comment>
<feature type="site" description="Electron transfer via tryptophanyl radical" evidence="4">
    <location>
        <position position="360"/>
    </location>
</feature>
<dbReference type="AlphaFoldDB" id="A0A4P7QEA7"/>
<dbReference type="PANTHER" id="PTHR11455:SF9">
    <property type="entry name" value="CRYPTOCHROME CIRCADIAN CLOCK 5 ISOFORM X1"/>
    <property type="match status" value="1"/>
</dbReference>
<evidence type="ECO:0000259" key="7">
    <source>
        <dbReference type="PROSITE" id="PS51645"/>
    </source>
</evidence>
<feature type="domain" description="Photolyase/cryptochrome alpha/beta" evidence="7">
    <location>
        <begin position="1"/>
        <end position="120"/>
    </location>
</feature>
<dbReference type="Proteomes" id="UP000296352">
    <property type="component" value="Chromosome"/>
</dbReference>
<dbReference type="OrthoDB" id="9772484at2"/>
<dbReference type="GO" id="GO:0071949">
    <property type="term" value="F:FAD binding"/>
    <property type="evidence" value="ECO:0007669"/>
    <property type="project" value="TreeGrafter"/>
</dbReference>
<keyword evidence="1 3" id="KW-0285">Flavoprotein</keyword>
<dbReference type="GO" id="GO:0009416">
    <property type="term" value="P:response to light stimulus"/>
    <property type="evidence" value="ECO:0007669"/>
    <property type="project" value="TreeGrafter"/>
</dbReference>
<dbReference type="PROSITE" id="PS51645">
    <property type="entry name" value="PHR_CRY_ALPHA_BETA"/>
    <property type="match status" value="1"/>
</dbReference>
<feature type="region of interest" description="Disordered" evidence="6">
    <location>
        <begin position="151"/>
        <end position="176"/>
    </location>
</feature>
<gene>
    <name evidence="8" type="primary">phrB</name>
    <name evidence="8" type="ORF">CENDO_01810</name>
</gene>
<feature type="binding site" evidence="3">
    <location>
        <begin position="350"/>
        <end position="352"/>
    </location>
    <ligand>
        <name>FAD</name>
        <dbReference type="ChEBI" id="CHEBI:57692"/>
    </ligand>
</feature>
<dbReference type="RefSeq" id="WP_136140500.1">
    <property type="nucleotide sequence ID" value="NZ_CP039247.1"/>
</dbReference>
<dbReference type="Pfam" id="PF00875">
    <property type="entry name" value="DNA_photolyase"/>
    <property type="match status" value="1"/>
</dbReference>
<dbReference type="Gene3D" id="1.10.579.10">
    <property type="entry name" value="DNA Cyclobutane Dipyrimidine Photolyase, subunit A, domain 3"/>
    <property type="match status" value="1"/>
</dbReference>